<dbReference type="InterPro" id="IPR002999">
    <property type="entry name" value="Tudor"/>
</dbReference>
<dbReference type="SUPFAM" id="SSF52402">
    <property type="entry name" value="Adenine nucleotide alpha hydrolases-like"/>
    <property type="match status" value="1"/>
</dbReference>
<gene>
    <name evidence="3" type="ORF">WJX81_005909</name>
</gene>
<evidence type="ECO:0000256" key="1">
    <source>
        <dbReference type="SAM" id="MobiDB-lite"/>
    </source>
</evidence>
<dbReference type="GO" id="GO:0004604">
    <property type="term" value="F:phosphoadenylyl-sulfate reductase (thioredoxin) activity"/>
    <property type="evidence" value="ECO:0007669"/>
    <property type="project" value="TreeGrafter"/>
</dbReference>
<dbReference type="PANTHER" id="PTHR46509:SF2">
    <property type="entry name" value="PHOSPHOADENOSINE PHOSPHOSULFATE REDUCTASE"/>
    <property type="match status" value="1"/>
</dbReference>
<feature type="region of interest" description="Disordered" evidence="1">
    <location>
        <begin position="906"/>
        <end position="945"/>
    </location>
</feature>
<feature type="region of interest" description="Disordered" evidence="1">
    <location>
        <begin position="450"/>
        <end position="593"/>
    </location>
</feature>
<feature type="domain" description="Tudor" evidence="2">
    <location>
        <begin position="662"/>
        <end position="720"/>
    </location>
</feature>
<dbReference type="Pfam" id="PF01507">
    <property type="entry name" value="PAPS_reduct"/>
    <property type="match status" value="1"/>
</dbReference>
<proteinExistence type="predicted"/>
<feature type="region of interest" description="Disordered" evidence="1">
    <location>
        <begin position="753"/>
        <end position="778"/>
    </location>
</feature>
<dbReference type="GO" id="GO:0019379">
    <property type="term" value="P:sulfate assimilation, phosphoadenylyl sulfate reduction by phosphoadenylyl-sulfate reductase (thioredoxin)"/>
    <property type="evidence" value="ECO:0007669"/>
    <property type="project" value="TreeGrafter"/>
</dbReference>
<feature type="domain" description="Tudor" evidence="2">
    <location>
        <begin position="392"/>
        <end position="450"/>
    </location>
</feature>
<comment type="caution">
    <text evidence="3">The sequence shown here is derived from an EMBL/GenBank/DDBJ whole genome shotgun (WGS) entry which is preliminary data.</text>
</comment>
<dbReference type="Gene3D" id="3.40.50.620">
    <property type="entry name" value="HUPs"/>
    <property type="match status" value="1"/>
</dbReference>
<organism evidence="3 4">
    <name type="scientific">Elliptochloris bilobata</name>
    <dbReference type="NCBI Taxonomy" id="381761"/>
    <lineage>
        <taxon>Eukaryota</taxon>
        <taxon>Viridiplantae</taxon>
        <taxon>Chlorophyta</taxon>
        <taxon>core chlorophytes</taxon>
        <taxon>Trebouxiophyceae</taxon>
        <taxon>Trebouxiophyceae incertae sedis</taxon>
        <taxon>Elliptochloris clade</taxon>
        <taxon>Elliptochloris</taxon>
    </lineage>
</organism>
<feature type="compositionally biased region" description="Low complexity" evidence="1">
    <location>
        <begin position="562"/>
        <end position="573"/>
    </location>
</feature>
<evidence type="ECO:0000313" key="4">
    <source>
        <dbReference type="Proteomes" id="UP001445335"/>
    </source>
</evidence>
<dbReference type="EMBL" id="JALJOU010000006">
    <property type="protein sequence ID" value="KAK9843495.1"/>
    <property type="molecule type" value="Genomic_DNA"/>
</dbReference>
<evidence type="ECO:0000259" key="2">
    <source>
        <dbReference type="SMART" id="SM00333"/>
    </source>
</evidence>
<protein>
    <recommendedName>
        <fullName evidence="2">Tudor domain-containing protein</fullName>
    </recommendedName>
</protein>
<dbReference type="InterPro" id="IPR014729">
    <property type="entry name" value="Rossmann-like_a/b/a_fold"/>
</dbReference>
<sequence length="1052" mass="111761">MASGCLHCSDLGHRHNWPGHAARHRHLVTEYVRQSRAHAQSAGLRRLQHLQPAHASVAVAKGSDVQVWNDEARSARRAHLEEQALAALQAAVDNFDRPAFPCALILGDVVILNLLHRLGLLRSGRVPIIFVDTFHLFPETHQLLHKLEEKYGFKAHVYQAKGFETKQAYQEVHGSDLYITDTDKYDQICKVEPFSRALAELDVDVMINGRRRDHGFDRAHLQVFEDGTPVKCNPLAYWEFRDCFDYVNVNGLEAHPLHAEGFPSIGDLHSTVPVPREKWFEYGGERSGRFQGFTNADGSLKTECGIHRVLLVAGKEVVGRRLAVARQHGVWSQGAVIAFDAATSRHKVRYAVRGARAEEWLRLDESRFMWLTELPPGTAANPTFSSAHTPQRSVAVNQRIRVFWPAKGHWHNGRIASYHSKTGKHEVRYDSGDVQELTLRHEAVLWPDLPPNPAWPAAGAGALSEESGGGTGSKSAAARSSEVRGSPVMAPDCDRGSTSTGVASGCRKRPAPRAVGSGTKRSASAAAKGSPSQADRPRASLESSACALGSLVAPSPPPTDLSPSATPASAGPTATPPAPGGAGAAAVGGRVGGGGPPPLGPAVGARTAAIGPALAAAAASGILKAQEPVQAVALANPESKPAASPKAKTQPAGGAAARAAAGEAAVGARVAVWWPEDRVFYKGELRSYDGYHKRHKLLYDDLADEWVGLSRQRFRWLTPRGRSAGATAELADAMRTLGAVNAVPAASAPAVVPLPSGDVPPRRPNPNTADPEASSTTGAAIGDAAIGWRISLIAEGEARVHCGEVLAWCNEKARHHVLYDDGEDEWLDLAAERLVWHAHGSRPAVAAGMPEGVPEPRGRDAVGWRVGVYWRDDHAFYPGIVDDLHRPTGRHIILYDDGEREAITIADEKLPPPPPPPTRALPRGRPPKRRLRGGSSPNPQEKKVRFGAPCAQLASSSDSPCSTPSASLSPRSIAAAVPPAPSAGSALEGAQMRGVAGASAGDALPDALPTLAPQILSEKPAAAPVQSPAAPVPAVGLASEEAPVPLQVWMRT</sequence>
<name>A0AAW1SAL6_9CHLO</name>
<dbReference type="InterPro" id="IPR002500">
    <property type="entry name" value="PAPS_reduct_dom"/>
</dbReference>
<dbReference type="CDD" id="cd20404">
    <property type="entry name" value="Tudor_Agenet_AtEML-like"/>
    <property type="match status" value="4"/>
</dbReference>
<dbReference type="GO" id="GO:0005737">
    <property type="term" value="C:cytoplasm"/>
    <property type="evidence" value="ECO:0007669"/>
    <property type="project" value="TreeGrafter"/>
</dbReference>
<dbReference type="SUPFAM" id="SSF63748">
    <property type="entry name" value="Tudor/PWWP/MBT"/>
    <property type="match status" value="2"/>
</dbReference>
<dbReference type="Proteomes" id="UP001445335">
    <property type="component" value="Unassembled WGS sequence"/>
</dbReference>
<accession>A0AAW1SAL6</accession>
<evidence type="ECO:0000313" key="3">
    <source>
        <dbReference type="EMBL" id="KAK9843495.1"/>
    </source>
</evidence>
<dbReference type="SMART" id="SM00333">
    <property type="entry name" value="TUDOR"/>
    <property type="match status" value="3"/>
</dbReference>
<feature type="domain" description="Tudor" evidence="2">
    <location>
        <begin position="862"/>
        <end position="916"/>
    </location>
</feature>
<reference evidence="3 4" key="1">
    <citation type="journal article" date="2024" name="Nat. Commun.">
        <title>Phylogenomics reveals the evolutionary origins of lichenization in chlorophyte algae.</title>
        <authorList>
            <person name="Puginier C."/>
            <person name="Libourel C."/>
            <person name="Otte J."/>
            <person name="Skaloud P."/>
            <person name="Haon M."/>
            <person name="Grisel S."/>
            <person name="Petersen M."/>
            <person name="Berrin J.G."/>
            <person name="Delaux P.M."/>
            <person name="Dal Grande F."/>
            <person name="Keller J."/>
        </authorList>
    </citation>
    <scope>NUCLEOTIDE SEQUENCE [LARGE SCALE GENOMIC DNA]</scope>
    <source>
        <strain evidence="3 4">SAG 245.80</strain>
    </source>
</reference>
<dbReference type="CDD" id="cd23945">
    <property type="entry name" value="PAPS_reductase"/>
    <property type="match status" value="1"/>
</dbReference>
<dbReference type="AlphaFoldDB" id="A0AAW1SAL6"/>
<keyword evidence="4" id="KW-1185">Reference proteome</keyword>
<dbReference type="NCBIfam" id="NF002537">
    <property type="entry name" value="PRK02090.1"/>
    <property type="match status" value="1"/>
</dbReference>
<dbReference type="PANTHER" id="PTHR46509">
    <property type="entry name" value="PHOSPHOADENOSINE PHOSPHOSULFATE REDUCTASE"/>
    <property type="match status" value="1"/>
</dbReference>
<feature type="compositionally biased region" description="Low complexity" evidence="1">
    <location>
        <begin position="455"/>
        <end position="466"/>
    </location>
</feature>
<dbReference type="Gene3D" id="2.30.30.140">
    <property type="match status" value="3"/>
</dbReference>